<feature type="transmembrane region" description="Helical" evidence="1">
    <location>
        <begin position="111"/>
        <end position="134"/>
    </location>
</feature>
<dbReference type="RefSeq" id="WP_183663889.1">
    <property type="nucleotide sequence ID" value="NZ_JACHXN010000017.1"/>
</dbReference>
<feature type="transmembrane region" description="Helical" evidence="1">
    <location>
        <begin position="9"/>
        <end position="27"/>
    </location>
</feature>
<feature type="transmembrane region" description="Helical" evidence="1">
    <location>
        <begin position="87"/>
        <end position="105"/>
    </location>
</feature>
<feature type="transmembrane region" description="Helical" evidence="1">
    <location>
        <begin position="47"/>
        <end position="66"/>
    </location>
</feature>
<dbReference type="Pfam" id="PF20398">
    <property type="entry name" value="DUF6691"/>
    <property type="match status" value="1"/>
</dbReference>
<keyword evidence="1" id="KW-0472">Membrane</keyword>
<sequence>MTRQLLQPIAALVSGTVFGFGLVLSGMLNPARVQGFLDIFGVWDPSLAFVLGGAVMVAFIGVRTMYRLDKPAFDETFQVPTKKRIDAPLVFGSALFGLGWGIGGFCPGPAVASLSVGLTESFLFVAAMLVGMTIHDRIWSRRG</sequence>
<evidence type="ECO:0000313" key="2">
    <source>
        <dbReference type="EMBL" id="MBB3148101.1"/>
    </source>
</evidence>
<protein>
    <recommendedName>
        <fullName evidence="4">YeeE/YedE family protein</fullName>
    </recommendedName>
</protein>
<dbReference type="AlphaFoldDB" id="A0A839UHH5"/>
<reference evidence="2 3" key="1">
    <citation type="submission" date="2020-08" db="EMBL/GenBank/DDBJ databases">
        <title>Genomic Encyclopedia of Type Strains, Phase III (KMG-III): the genomes of soil and plant-associated and newly described type strains.</title>
        <authorList>
            <person name="Whitman W."/>
        </authorList>
    </citation>
    <scope>NUCLEOTIDE SEQUENCE [LARGE SCALE GENOMIC DNA]</scope>
    <source>
        <strain evidence="2 3">CECT 7015</strain>
    </source>
</reference>
<dbReference type="EMBL" id="JACHXN010000017">
    <property type="protein sequence ID" value="MBB3148101.1"/>
    <property type="molecule type" value="Genomic_DNA"/>
</dbReference>
<organism evidence="2 3">
    <name type="scientific">Phyllobacterium trifolii</name>
    <dbReference type="NCBI Taxonomy" id="300193"/>
    <lineage>
        <taxon>Bacteria</taxon>
        <taxon>Pseudomonadati</taxon>
        <taxon>Pseudomonadota</taxon>
        <taxon>Alphaproteobacteria</taxon>
        <taxon>Hyphomicrobiales</taxon>
        <taxon>Phyllobacteriaceae</taxon>
        <taxon>Phyllobacterium</taxon>
    </lineage>
</organism>
<comment type="caution">
    <text evidence="2">The sequence shown here is derived from an EMBL/GenBank/DDBJ whole genome shotgun (WGS) entry which is preliminary data.</text>
</comment>
<accession>A0A839UHH5</accession>
<dbReference type="InterPro" id="IPR046513">
    <property type="entry name" value="DUF6691"/>
</dbReference>
<keyword evidence="3" id="KW-1185">Reference proteome</keyword>
<proteinExistence type="predicted"/>
<evidence type="ECO:0000256" key="1">
    <source>
        <dbReference type="SAM" id="Phobius"/>
    </source>
</evidence>
<gene>
    <name evidence="2" type="ORF">FHS21_004544</name>
</gene>
<dbReference type="Proteomes" id="UP000554520">
    <property type="component" value="Unassembled WGS sequence"/>
</dbReference>
<keyword evidence="1" id="KW-1133">Transmembrane helix</keyword>
<keyword evidence="1" id="KW-0812">Transmembrane</keyword>
<evidence type="ECO:0000313" key="3">
    <source>
        <dbReference type="Proteomes" id="UP000554520"/>
    </source>
</evidence>
<evidence type="ECO:0008006" key="4">
    <source>
        <dbReference type="Google" id="ProtNLM"/>
    </source>
</evidence>
<name>A0A839UHH5_9HYPH</name>